<dbReference type="AlphaFoldDB" id="A0A1X2GGM7"/>
<feature type="region of interest" description="Disordered" evidence="2">
    <location>
        <begin position="1"/>
        <end position="39"/>
    </location>
</feature>
<accession>A0A1X2GGM7</accession>
<feature type="compositionally biased region" description="Low complexity" evidence="2">
    <location>
        <begin position="9"/>
        <end position="19"/>
    </location>
</feature>
<feature type="region of interest" description="Disordered" evidence="2">
    <location>
        <begin position="529"/>
        <end position="548"/>
    </location>
</feature>
<dbReference type="OrthoDB" id="2288177at2759"/>
<gene>
    <name evidence="3" type="ORF">DM01DRAFT_1336392</name>
</gene>
<feature type="region of interest" description="Disordered" evidence="2">
    <location>
        <begin position="160"/>
        <end position="188"/>
    </location>
</feature>
<evidence type="ECO:0000256" key="1">
    <source>
        <dbReference type="SAM" id="Coils"/>
    </source>
</evidence>
<feature type="compositionally biased region" description="Polar residues" evidence="2">
    <location>
        <begin position="264"/>
        <end position="276"/>
    </location>
</feature>
<proteinExistence type="predicted"/>
<dbReference type="EMBL" id="MCGT01000016">
    <property type="protein sequence ID" value="ORX53203.1"/>
    <property type="molecule type" value="Genomic_DNA"/>
</dbReference>
<reference evidence="3 4" key="1">
    <citation type="submission" date="2016-07" db="EMBL/GenBank/DDBJ databases">
        <title>Pervasive Adenine N6-methylation of Active Genes in Fungi.</title>
        <authorList>
            <consortium name="DOE Joint Genome Institute"/>
            <person name="Mondo S.J."/>
            <person name="Dannebaum R.O."/>
            <person name="Kuo R.C."/>
            <person name="Labutti K."/>
            <person name="Haridas S."/>
            <person name="Kuo A."/>
            <person name="Salamov A."/>
            <person name="Ahrendt S.R."/>
            <person name="Lipzen A."/>
            <person name="Sullivan W."/>
            <person name="Andreopoulos W.B."/>
            <person name="Clum A."/>
            <person name="Lindquist E."/>
            <person name="Daum C."/>
            <person name="Ramamoorthy G.K."/>
            <person name="Gryganskyi A."/>
            <person name="Culley D."/>
            <person name="Magnuson J.K."/>
            <person name="James T.Y."/>
            <person name="O'Malley M.A."/>
            <person name="Stajich J.E."/>
            <person name="Spatafora J.W."/>
            <person name="Visel A."/>
            <person name="Grigoriev I.V."/>
        </authorList>
    </citation>
    <scope>NUCLEOTIDE SEQUENCE [LARGE SCALE GENOMIC DNA]</scope>
    <source>
        <strain evidence="3 4">NRRL 3301</strain>
    </source>
</reference>
<protein>
    <submittedName>
        <fullName evidence="3">Uncharacterized protein</fullName>
    </submittedName>
</protein>
<feature type="compositionally biased region" description="Polar residues" evidence="2">
    <location>
        <begin position="175"/>
        <end position="187"/>
    </location>
</feature>
<organism evidence="3 4">
    <name type="scientific">Hesseltinella vesiculosa</name>
    <dbReference type="NCBI Taxonomy" id="101127"/>
    <lineage>
        <taxon>Eukaryota</taxon>
        <taxon>Fungi</taxon>
        <taxon>Fungi incertae sedis</taxon>
        <taxon>Mucoromycota</taxon>
        <taxon>Mucoromycotina</taxon>
        <taxon>Mucoromycetes</taxon>
        <taxon>Mucorales</taxon>
        <taxon>Cunninghamellaceae</taxon>
        <taxon>Hesseltinella</taxon>
    </lineage>
</organism>
<feature type="coiled-coil region" evidence="1">
    <location>
        <begin position="66"/>
        <end position="93"/>
    </location>
</feature>
<dbReference type="Proteomes" id="UP000242146">
    <property type="component" value="Unassembled WGS sequence"/>
</dbReference>
<keyword evidence="4" id="KW-1185">Reference proteome</keyword>
<comment type="caution">
    <text evidence="3">The sequence shown here is derived from an EMBL/GenBank/DDBJ whole genome shotgun (WGS) entry which is preliminary data.</text>
</comment>
<evidence type="ECO:0000313" key="3">
    <source>
        <dbReference type="EMBL" id="ORX53203.1"/>
    </source>
</evidence>
<keyword evidence="1" id="KW-0175">Coiled coil</keyword>
<feature type="compositionally biased region" description="Basic and acidic residues" evidence="2">
    <location>
        <begin position="277"/>
        <end position="287"/>
    </location>
</feature>
<evidence type="ECO:0000256" key="2">
    <source>
        <dbReference type="SAM" id="MobiDB-lite"/>
    </source>
</evidence>
<evidence type="ECO:0000313" key="4">
    <source>
        <dbReference type="Proteomes" id="UP000242146"/>
    </source>
</evidence>
<sequence length="581" mass="66047">MQGTKHGYAASVSTASTPSRRPPPMKKRREQPHPPSRDNLIYMEALDFRDPFDEDEAYKVESADQLQDLLVRMEELKLINREQQQKLEIYQQQLRFPTTIVKEAVAKAIEDRVIQSTDELNEDLITQLLLSSWMNPKESLSLPFAIRQFRDEWKKQAKNLGSLSKKPSKQALVKSESTPTSSKQHSTPLKDGAIYITAAASTATSSQHSFVAISTTSGSRVRMIASASKVEDDNVIDDDTRRNLFEQFINGTIPSPRTLPSPPETTASPQDSQSHQGESKLTEAEEGAIKETTRKCFMAFDGKMIIESETERMEYLETNCPMIPPASRLSAAEFFKSELEKIRNKTKKQLLRHQNYSTDKWDRPIEEVCLLIVGKHRWERMAKDERYLICGKYAFLRMELENIRDRKAKVKWDKLQDEFERYVKGYKGGWEQLCGYWISKDRQRFDQRKVHDIGIHAENKDSPVNHLPTPSPLQQHPSPPAYPVIPIIPSQPPPPSTTSVNQPLLPPRNTPLIVAQASSSQTDLMNSSYIHSPSNHPASNNTNPMPQGSQMLPAGYLASQPQPPAIDNLLYYDDPIYYLPS</sequence>
<name>A0A1X2GGM7_9FUNG</name>
<feature type="region of interest" description="Disordered" evidence="2">
    <location>
        <begin position="249"/>
        <end position="287"/>
    </location>
</feature>